<dbReference type="SUPFAM" id="SSF53756">
    <property type="entry name" value="UDP-Glycosyltransferase/glycogen phosphorylase"/>
    <property type="match status" value="1"/>
</dbReference>
<dbReference type="Gene3D" id="3.40.50.2000">
    <property type="entry name" value="Glycogen Phosphorylase B"/>
    <property type="match status" value="2"/>
</dbReference>
<dbReference type="AlphaFoldDB" id="A0A6J5FAW1"/>
<evidence type="ECO:0000313" key="3">
    <source>
        <dbReference type="EMBL" id="CAB3776403.1"/>
    </source>
</evidence>
<feature type="domain" description="Glycosyl transferase family 1" evidence="1">
    <location>
        <begin position="219"/>
        <end position="372"/>
    </location>
</feature>
<feature type="domain" description="Glycosyltransferase subfamily 4-like N-terminal" evidence="2">
    <location>
        <begin position="39"/>
        <end position="196"/>
    </location>
</feature>
<proteinExistence type="predicted"/>
<reference evidence="3 4" key="1">
    <citation type="submission" date="2020-04" db="EMBL/GenBank/DDBJ databases">
        <authorList>
            <person name="De Canck E."/>
        </authorList>
    </citation>
    <scope>NUCLEOTIDE SEQUENCE [LARGE SCALE GENOMIC DNA]</scope>
    <source>
        <strain evidence="3 4">LMG 28688</strain>
    </source>
</reference>
<dbReference type="Pfam" id="PF13579">
    <property type="entry name" value="Glyco_trans_4_4"/>
    <property type="match status" value="1"/>
</dbReference>
<sequence length="404" mass="44063">MTNLSAPDTPLRDLPATRPAAAQLRALHIYRTYFPDPPGGLQEAIRQIALGCSRFDVESTIFTLSPDPHPAELQREEGRVIRCRSWAAPASCDLGGPAALRRFRELSEWADIVHFHFPWPFGDVLSLFGARTKPAVMTYHSDIVRQRALGAIYGPLMRRTLRSMSAVVATSPAYARTSPVLTGAVAPERLHAIPLGIADYADMPMPEGERLLARFGIGRRPMFLSLGVLRYYKGLHTLIEAARHVDADFVIAGSGPEMERLQELKTRVGAANVIFAGQVDDEEKRVLLSCCRGLVLSSHLRSEAFGMVLVEAAMYGKPMVSCEIGTGTSFVNEDGVTGWVVPPEAPDALAAAIETLACDDAQADAMGRAARARYELLFSGEALGRAYSQLYRDVMHTAGRAVSR</sequence>
<dbReference type="Proteomes" id="UP000494119">
    <property type="component" value="Unassembled WGS sequence"/>
</dbReference>
<evidence type="ECO:0000259" key="2">
    <source>
        <dbReference type="Pfam" id="PF13579"/>
    </source>
</evidence>
<keyword evidence="4" id="KW-1185">Reference proteome</keyword>
<protein>
    <submittedName>
        <fullName evidence="3">D-inositol-3-phosphate glycosyltransferase</fullName>
        <ecNumber evidence="3">2.4.1.250</ecNumber>
    </submittedName>
</protein>
<dbReference type="GO" id="GO:0102710">
    <property type="term" value="F:D-inositol-3-phosphate glycosyltransferase activity"/>
    <property type="evidence" value="ECO:0007669"/>
    <property type="project" value="UniProtKB-EC"/>
</dbReference>
<accession>A0A6J5FAW1</accession>
<keyword evidence="3" id="KW-0328">Glycosyltransferase</keyword>
<keyword evidence="3" id="KW-0808">Transferase</keyword>
<name>A0A6J5FAW1_9BURK</name>
<dbReference type="EC" id="2.4.1.250" evidence="3"/>
<dbReference type="PANTHER" id="PTHR12526">
    <property type="entry name" value="GLYCOSYLTRANSFERASE"/>
    <property type="match status" value="1"/>
</dbReference>
<dbReference type="InterPro" id="IPR028098">
    <property type="entry name" value="Glyco_trans_4-like_N"/>
</dbReference>
<dbReference type="EMBL" id="CADIKL010000001">
    <property type="protein sequence ID" value="CAB3776403.1"/>
    <property type="molecule type" value="Genomic_DNA"/>
</dbReference>
<organism evidence="3 4">
    <name type="scientific">Paraburkholderia caffeinitolerans</name>
    <dbReference type="NCBI Taxonomy" id="1723730"/>
    <lineage>
        <taxon>Bacteria</taxon>
        <taxon>Pseudomonadati</taxon>
        <taxon>Pseudomonadota</taxon>
        <taxon>Betaproteobacteria</taxon>
        <taxon>Burkholderiales</taxon>
        <taxon>Burkholderiaceae</taxon>
        <taxon>Paraburkholderia</taxon>
    </lineage>
</organism>
<dbReference type="InterPro" id="IPR001296">
    <property type="entry name" value="Glyco_trans_1"/>
</dbReference>
<evidence type="ECO:0000259" key="1">
    <source>
        <dbReference type="Pfam" id="PF00534"/>
    </source>
</evidence>
<evidence type="ECO:0000313" key="4">
    <source>
        <dbReference type="Proteomes" id="UP000494119"/>
    </source>
</evidence>
<gene>
    <name evidence="3" type="primary">mshA_4</name>
    <name evidence="3" type="ORF">LMG28688_00225</name>
</gene>
<dbReference type="PANTHER" id="PTHR12526:SF627">
    <property type="entry name" value="D-RHAMNOSYLTRANSFERASE WBPZ"/>
    <property type="match status" value="1"/>
</dbReference>
<dbReference type="Pfam" id="PF00534">
    <property type="entry name" value="Glycos_transf_1"/>
    <property type="match status" value="1"/>
</dbReference>